<dbReference type="Proteomes" id="UP000051574">
    <property type="component" value="Unassembled WGS sequence"/>
</dbReference>
<keyword evidence="3" id="KW-1185">Reference proteome</keyword>
<dbReference type="OrthoDB" id="420032at2759"/>
<protein>
    <submittedName>
        <fullName evidence="2">Uncharacterized protein</fullName>
    </submittedName>
</protein>
<reference evidence="2 3" key="1">
    <citation type="submission" date="2015-09" db="EMBL/GenBank/DDBJ databases">
        <title>Draft genome of the scarab beetle Oryctes borbonicus.</title>
        <authorList>
            <person name="Meyer J.M."/>
            <person name="Markov G.V."/>
            <person name="Baskaran P."/>
            <person name="Herrmann M."/>
            <person name="Sommer R.J."/>
            <person name="Roedelsperger C."/>
        </authorList>
    </citation>
    <scope>NUCLEOTIDE SEQUENCE [LARGE SCALE GENOMIC DNA]</scope>
    <source>
        <strain evidence="2">OB123</strain>
        <tissue evidence="2">Whole animal</tissue>
    </source>
</reference>
<evidence type="ECO:0000256" key="1">
    <source>
        <dbReference type="SAM" id="MobiDB-lite"/>
    </source>
</evidence>
<feature type="non-terminal residue" evidence="2">
    <location>
        <position position="253"/>
    </location>
</feature>
<feature type="compositionally biased region" description="Polar residues" evidence="1">
    <location>
        <begin position="46"/>
        <end position="58"/>
    </location>
</feature>
<organism evidence="2 3">
    <name type="scientific">Oryctes borbonicus</name>
    <dbReference type="NCBI Taxonomy" id="1629725"/>
    <lineage>
        <taxon>Eukaryota</taxon>
        <taxon>Metazoa</taxon>
        <taxon>Ecdysozoa</taxon>
        <taxon>Arthropoda</taxon>
        <taxon>Hexapoda</taxon>
        <taxon>Insecta</taxon>
        <taxon>Pterygota</taxon>
        <taxon>Neoptera</taxon>
        <taxon>Endopterygota</taxon>
        <taxon>Coleoptera</taxon>
        <taxon>Polyphaga</taxon>
        <taxon>Scarabaeiformia</taxon>
        <taxon>Scarabaeidae</taxon>
        <taxon>Dynastinae</taxon>
        <taxon>Oryctes</taxon>
    </lineage>
</organism>
<feature type="region of interest" description="Disordered" evidence="1">
    <location>
        <begin position="1"/>
        <end position="70"/>
    </location>
</feature>
<dbReference type="AlphaFoldDB" id="A0A0T6B2Q2"/>
<dbReference type="EMBL" id="LJIG01016191">
    <property type="protein sequence ID" value="KRT81341.1"/>
    <property type="molecule type" value="Genomic_DNA"/>
</dbReference>
<evidence type="ECO:0000313" key="2">
    <source>
        <dbReference type="EMBL" id="KRT81341.1"/>
    </source>
</evidence>
<feature type="non-terminal residue" evidence="2">
    <location>
        <position position="1"/>
    </location>
</feature>
<evidence type="ECO:0000313" key="3">
    <source>
        <dbReference type="Proteomes" id="UP000051574"/>
    </source>
</evidence>
<feature type="compositionally biased region" description="Gly residues" evidence="1">
    <location>
        <begin position="182"/>
        <end position="196"/>
    </location>
</feature>
<feature type="compositionally biased region" description="Low complexity" evidence="1">
    <location>
        <begin position="157"/>
        <end position="167"/>
    </location>
</feature>
<feature type="compositionally biased region" description="Polar residues" evidence="1">
    <location>
        <begin position="242"/>
        <end position="253"/>
    </location>
</feature>
<feature type="region of interest" description="Disordered" evidence="1">
    <location>
        <begin position="222"/>
        <end position="253"/>
    </location>
</feature>
<name>A0A0T6B2Q2_9SCAR</name>
<feature type="compositionally biased region" description="Basic residues" evidence="1">
    <location>
        <begin position="222"/>
        <end position="232"/>
    </location>
</feature>
<comment type="caution">
    <text evidence="2">The sequence shown here is derived from an EMBL/GenBank/DDBJ whole genome shotgun (WGS) entry which is preliminary data.</text>
</comment>
<sequence length="253" mass="28433">APSESPSVHMSRSRSKSLRRSTTDHRSLSPPDVRVDYPAPGYGSARFQSRSATATPTGSPKKRQLPQVPNALARALQERVTQDLEERSMRTRGVRYQQVPTYRISGSGWEQRRYSGLSDSDLTTHTRTRKVVLSPDRDREPLGGTVDFDSDMESVASVTSSAFSTQSERPRGNNRVVSGEYPSGGGSDRYSYGGGHRQQPPARMPRERIEVEIRDPMETMEHHHHQYHHVHHREGSVKRGTFTRSLSNNETPA</sequence>
<feature type="compositionally biased region" description="Polar residues" evidence="1">
    <location>
        <begin position="1"/>
        <end position="10"/>
    </location>
</feature>
<gene>
    <name evidence="2" type="ORF">AMK59_5105</name>
</gene>
<accession>A0A0T6B2Q2</accession>
<feature type="region of interest" description="Disordered" evidence="1">
    <location>
        <begin position="157"/>
        <end position="207"/>
    </location>
</feature>
<proteinExistence type="predicted"/>